<feature type="chain" id="PRO_5008088608" evidence="1">
    <location>
        <begin position="24"/>
        <end position="626"/>
    </location>
</feature>
<name>A0A178ICZ1_9BACT</name>
<evidence type="ECO:0000313" key="5">
    <source>
        <dbReference type="Proteomes" id="UP000078486"/>
    </source>
</evidence>
<evidence type="ECO:0000256" key="1">
    <source>
        <dbReference type="SAM" id="SignalP"/>
    </source>
</evidence>
<evidence type="ECO:0000313" key="4">
    <source>
        <dbReference type="EMBL" id="OAM86916.1"/>
    </source>
</evidence>
<evidence type="ECO:0000259" key="3">
    <source>
        <dbReference type="Pfam" id="PF21231"/>
    </source>
</evidence>
<protein>
    <submittedName>
        <fullName evidence="4">Uncharacterized protein</fullName>
    </submittedName>
</protein>
<dbReference type="Pfam" id="PF21231">
    <property type="entry name" value="GH141_M"/>
    <property type="match status" value="1"/>
</dbReference>
<feature type="domain" description="Right handed beta helix" evidence="2">
    <location>
        <begin position="366"/>
        <end position="497"/>
    </location>
</feature>
<keyword evidence="1" id="KW-0732">Signal</keyword>
<dbReference type="EMBL" id="LRRQ01000191">
    <property type="protein sequence ID" value="OAM86916.1"/>
    <property type="molecule type" value="Genomic_DNA"/>
</dbReference>
<dbReference type="PANTHER" id="PTHR36453:SF1">
    <property type="entry name" value="RIGHT HANDED BETA HELIX DOMAIN-CONTAINING PROTEIN"/>
    <property type="match status" value="1"/>
</dbReference>
<comment type="caution">
    <text evidence="4">The sequence shown here is derived from an EMBL/GenBank/DDBJ whole genome shotgun (WGS) entry which is preliminary data.</text>
</comment>
<dbReference type="Pfam" id="PF13229">
    <property type="entry name" value="Beta_helix"/>
    <property type="match status" value="1"/>
</dbReference>
<feature type="domain" description="GH141-like insertion" evidence="3">
    <location>
        <begin position="131"/>
        <end position="277"/>
    </location>
</feature>
<keyword evidence="5" id="KW-1185">Reference proteome</keyword>
<sequence length="626" mass="67760">MKTKRVGSWMGAALLGCAAAFGAAPREFFVAPPPAGDDANAGTAAAPFASLERARLAVRARLDEDRRPGAGEADDITVFFRGGRYEFARPVIFRAEDSPQGKNRVAYRAWRDERPVFSGGARVTGWSEEAGGVWRADVGADADFRQLWVNGMRAVRARAPNAGQFITLPNEREEGGDGLDLPRCVPDGLAPRPDETELSVQIAWMHKRLRISRVYSKNGYTRAVINPAEWDAVCAQPQGDRNYKGRRAWLENARAFLDEPGEFFLDRAAGVVFYLPRPGEDMRAAEVIRPVAESLVRLDGPVAAPPRGLVFSGLTFCETGWTRPNRAGFVDVQANSLVPEDIGAARDDQYRHGQKKDRVPGAFHAEAAEDVTVEHCRFERIGGTAVLFVTGQRVTVANNRIADIAGGGIELGNDAFAPKDARMVPADCVIRGNRVSRVGRDYLGAVGILGYYTARSLVAHNEVTDCPYTAISWGWGWGKQADPDDRGGNRIVGNRVRGFLQALDDGGGVYVVGRQPGSEIAGNDIADMLPPDPATAIGGAIYPDQASEGFRIQNNVTRRVAKWLYIWTESITGNRVTNNFSDTIALRNDGKGNVVEYPAMVDGGGDAKLPEAARKIVEAAGPEAAP</sequence>
<dbReference type="SMART" id="SM00710">
    <property type="entry name" value="PbH1"/>
    <property type="match status" value="4"/>
</dbReference>
<dbReference type="InterPro" id="IPR006626">
    <property type="entry name" value="PbH1"/>
</dbReference>
<evidence type="ECO:0000259" key="2">
    <source>
        <dbReference type="Pfam" id="PF13229"/>
    </source>
</evidence>
<organism evidence="4 5">
    <name type="scientific">Termitidicoccus mucosus</name>
    <dbReference type="NCBI Taxonomy" id="1184151"/>
    <lineage>
        <taxon>Bacteria</taxon>
        <taxon>Pseudomonadati</taxon>
        <taxon>Verrucomicrobiota</taxon>
        <taxon>Opitutia</taxon>
        <taxon>Opitutales</taxon>
        <taxon>Opitutaceae</taxon>
        <taxon>Termitidicoccus</taxon>
    </lineage>
</organism>
<dbReference type="PROSITE" id="PS51257">
    <property type="entry name" value="PROKAR_LIPOPROTEIN"/>
    <property type="match status" value="1"/>
</dbReference>
<dbReference type="PANTHER" id="PTHR36453">
    <property type="entry name" value="SECRETED PROTEIN-RELATED"/>
    <property type="match status" value="1"/>
</dbReference>
<dbReference type="InterPro" id="IPR012334">
    <property type="entry name" value="Pectin_lyas_fold"/>
</dbReference>
<dbReference type="Gene3D" id="2.160.20.10">
    <property type="entry name" value="Single-stranded right-handed beta-helix, Pectin lyase-like"/>
    <property type="match status" value="2"/>
</dbReference>
<reference evidence="4 5" key="1">
    <citation type="submission" date="2016-01" db="EMBL/GenBank/DDBJ databases">
        <title>High potential of lignocellulose degradation of a new Verrucomicrobia species.</title>
        <authorList>
            <person name="Wang Y."/>
            <person name="Shi Y."/>
            <person name="Qiu Z."/>
            <person name="Liu S."/>
            <person name="Yang H."/>
        </authorList>
    </citation>
    <scope>NUCLEOTIDE SEQUENCE [LARGE SCALE GENOMIC DNA]</scope>
    <source>
        <strain evidence="4 5">TSB47</strain>
    </source>
</reference>
<dbReference type="OrthoDB" id="9760240at2"/>
<feature type="signal peptide" evidence="1">
    <location>
        <begin position="1"/>
        <end position="23"/>
    </location>
</feature>
<dbReference type="InterPro" id="IPR011050">
    <property type="entry name" value="Pectin_lyase_fold/virulence"/>
</dbReference>
<gene>
    <name evidence="4" type="ORF">AW736_25885</name>
</gene>
<dbReference type="SUPFAM" id="SSF51126">
    <property type="entry name" value="Pectin lyase-like"/>
    <property type="match status" value="1"/>
</dbReference>
<dbReference type="RefSeq" id="WP_068773169.1">
    <property type="nucleotide sequence ID" value="NZ_CP109796.1"/>
</dbReference>
<dbReference type="AlphaFoldDB" id="A0A178ICZ1"/>
<dbReference type="InterPro" id="IPR048482">
    <property type="entry name" value="GH141_ins"/>
</dbReference>
<dbReference type="InterPro" id="IPR039448">
    <property type="entry name" value="Beta_helix"/>
</dbReference>
<dbReference type="Proteomes" id="UP000078486">
    <property type="component" value="Unassembled WGS sequence"/>
</dbReference>
<dbReference type="STRING" id="1184151.AW736_25885"/>
<proteinExistence type="predicted"/>
<accession>A0A178ICZ1</accession>